<dbReference type="InterPro" id="IPR000453">
    <property type="entry name" value="Chorismate_synth"/>
</dbReference>
<keyword evidence="10 11" id="KW-0456">Lyase</keyword>
<evidence type="ECO:0000256" key="7">
    <source>
        <dbReference type="ARBA" id="ARBA00022827"/>
    </source>
</evidence>
<keyword evidence="5 11" id="KW-0285">Flavoprotein</keyword>
<dbReference type="RefSeq" id="WP_204815871.1">
    <property type="nucleotide sequence ID" value="NZ_JANHOF010000001.1"/>
</dbReference>
<gene>
    <name evidence="11 12" type="primary">aroC</name>
    <name evidence="12" type="ORF">ACFFJ8_25470</name>
</gene>
<comment type="catalytic activity">
    <reaction evidence="11">
        <text>5-O-(1-carboxyvinyl)-3-phosphoshikimate = chorismate + phosphate</text>
        <dbReference type="Rhea" id="RHEA:21020"/>
        <dbReference type="ChEBI" id="CHEBI:29748"/>
        <dbReference type="ChEBI" id="CHEBI:43474"/>
        <dbReference type="ChEBI" id="CHEBI:57701"/>
        <dbReference type="EC" id="4.2.3.5"/>
    </reaction>
</comment>
<dbReference type="Pfam" id="PF01264">
    <property type="entry name" value="Chorismate_synt"/>
    <property type="match status" value="1"/>
</dbReference>
<keyword evidence="4 11" id="KW-0028">Amino-acid biosynthesis</keyword>
<feature type="binding site" evidence="11">
    <location>
        <begin position="292"/>
        <end position="296"/>
    </location>
    <ligand>
        <name>FMN</name>
        <dbReference type="ChEBI" id="CHEBI:58210"/>
    </ligand>
</feature>
<dbReference type="Gene3D" id="3.60.150.10">
    <property type="entry name" value="Chorismate synthase AroC"/>
    <property type="match status" value="1"/>
</dbReference>
<dbReference type="PROSITE" id="PS00789">
    <property type="entry name" value="CHORISMATE_SYNTHASE_3"/>
    <property type="match status" value="1"/>
</dbReference>
<comment type="caution">
    <text evidence="12">The sequence shown here is derived from an EMBL/GenBank/DDBJ whole genome shotgun (WGS) entry which is preliminary data.</text>
</comment>
<accession>A0ABV6JG60</accession>
<comment type="subunit">
    <text evidence="11">Homotetramer.</text>
</comment>
<comment type="cofactor">
    <cofactor evidence="11">
        <name>FMNH2</name>
        <dbReference type="ChEBI" id="CHEBI:57618"/>
    </cofactor>
    <text evidence="11">Reduced FMN (FMNH(2)).</text>
</comment>
<dbReference type="HAMAP" id="MF_00300">
    <property type="entry name" value="Chorismate_synth"/>
    <property type="match status" value="1"/>
</dbReference>
<protein>
    <recommendedName>
        <fullName evidence="3 11">Chorismate synthase</fullName>
        <shortName evidence="11">CS</shortName>
        <ecNumber evidence="3 11">4.2.3.5</ecNumber>
    </recommendedName>
    <alternativeName>
        <fullName evidence="11">5-enolpyruvylshikimate-3-phosphate phospholyase</fullName>
    </alternativeName>
</protein>
<feature type="binding site" evidence="11">
    <location>
        <begin position="125"/>
        <end position="127"/>
    </location>
    <ligand>
        <name>FMN</name>
        <dbReference type="ChEBI" id="CHEBI:58210"/>
    </ligand>
</feature>
<dbReference type="SUPFAM" id="SSF103263">
    <property type="entry name" value="Chorismate synthase, AroC"/>
    <property type="match status" value="1"/>
</dbReference>
<dbReference type="NCBIfam" id="TIGR00033">
    <property type="entry name" value="aroC"/>
    <property type="match status" value="1"/>
</dbReference>
<keyword evidence="13" id="KW-1185">Reference proteome</keyword>
<evidence type="ECO:0000256" key="5">
    <source>
        <dbReference type="ARBA" id="ARBA00022630"/>
    </source>
</evidence>
<sequence>MAGNTFGENFKITTFGESHGAAVGVIVDGVTPGVEIDEPYIQIQMDRRKPGQSSVTSPRKEYDRINIMSGVFEGKTTGTPLFIMLHNTDMKPEAYNDIQHSFRPGHADYTYLMKYGIRDHRGSGRASGRETAGRVAAGAVARKLLEHRGVSVVAYTKQIGGIRCVTFDEQVIEQNPVRACDLDAAARMVEKIEYLSSVGDSCGGIVECRIRGVRPGIGEPVFDKLDAELAKAMLSIGAIKGIEFGAGFAAADMLGSEHNDQMNSTGFLTNNAGGIVGGISNGEEIVFRVAVKPTSSITVPQQTMNIAGKEQTIVTEGRHDPCICPRIIPVVEAMACIVLEDQLKRQAAMHDR</sequence>
<keyword evidence="7 11" id="KW-0274">FAD</keyword>
<dbReference type="PIRSF" id="PIRSF001456">
    <property type="entry name" value="Chorismate_synth"/>
    <property type="match status" value="1"/>
</dbReference>
<dbReference type="Proteomes" id="UP001589818">
    <property type="component" value="Unassembled WGS sequence"/>
</dbReference>
<feature type="binding site" evidence="11">
    <location>
        <position position="48"/>
    </location>
    <ligand>
        <name>NADP(+)</name>
        <dbReference type="ChEBI" id="CHEBI:58349"/>
    </ligand>
</feature>
<evidence type="ECO:0000256" key="3">
    <source>
        <dbReference type="ARBA" id="ARBA00013036"/>
    </source>
</evidence>
<dbReference type="GO" id="GO:0004107">
    <property type="term" value="F:chorismate synthase activity"/>
    <property type="evidence" value="ECO:0007669"/>
    <property type="project" value="UniProtKB-EC"/>
</dbReference>
<evidence type="ECO:0000256" key="8">
    <source>
        <dbReference type="ARBA" id="ARBA00022857"/>
    </source>
</evidence>
<proteinExistence type="inferred from homology"/>
<evidence type="ECO:0000256" key="11">
    <source>
        <dbReference type="HAMAP-Rule" id="MF_00300"/>
    </source>
</evidence>
<comment type="caution">
    <text evidence="11">Lacks conserved residue(s) required for the propagation of feature annotation.</text>
</comment>
<feature type="binding site" evidence="11">
    <location>
        <position position="277"/>
    </location>
    <ligand>
        <name>FMN</name>
        <dbReference type="ChEBI" id="CHEBI:58210"/>
    </ligand>
</feature>
<comment type="similarity">
    <text evidence="2 11">Belongs to the chorismate synthase family.</text>
</comment>
<dbReference type="PANTHER" id="PTHR21085:SF0">
    <property type="entry name" value="CHORISMATE SYNTHASE"/>
    <property type="match status" value="1"/>
</dbReference>
<organism evidence="12 13">
    <name type="scientific">Paenibacillus mendelii</name>
    <dbReference type="NCBI Taxonomy" id="206163"/>
    <lineage>
        <taxon>Bacteria</taxon>
        <taxon>Bacillati</taxon>
        <taxon>Bacillota</taxon>
        <taxon>Bacilli</taxon>
        <taxon>Bacillales</taxon>
        <taxon>Paenibacillaceae</taxon>
        <taxon>Paenibacillus</taxon>
    </lineage>
</organism>
<evidence type="ECO:0000256" key="6">
    <source>
        <dbReference type="ARBA" id="ARBA00022643"/>
    </source>
</evidence>
<dbReference type="PROSITE" id="PS00788">
    <property type="entry name" value="CHORISMATE_SYNTHASE_2"/>
    <property type="match status" value="1"/>
</dbReference>
<dbReference type="InterPro" id="IPR020541">
    <property type="entry name" value="Chorismate_synthase_CS"/>
</dbReference>
<evidence type="ECO:0000256" key="4">
    <source>
        <dbReference type="ARBA" id="ARBA00022605"/>
    </source>
</evidence>
<evidence type="ECO:0000256" key="10">
    <source>
        <dbReference type="ARBA" id="ARBA00023239"/>
    </source>
</evidence>
<evidence type="ECO:0000313" key="12">
    <source>
        <dbReference type="EMBL" id="MFC0394697.1"/>
    </source>
</evidence>
<name>A0ABV6JG60_9BACL</name>
<keyword evidence="9 11" id="KW-0057">Aromatic amino acid biosynthesis</keyword>
<dbReference type="EMBL" id="JBHLVF010000041">
    <property type="protein sequence ID" value="MFC0394697.1"/>
    <property type="molecule type" value="Genomic_DNA"/>
</dbReference>
<dbReference type="InterPro" id="IPR035904">
    <property type="entry name" value="Chorismate_synth_AroC_sf"/>
</dbReference>
<feature type="binding site" evidence="11">
    <location>
        <position position="318"/>
    </location>
    <ligand>
        <name>FMN</name>
        <dbReference type="ChEBI" id="CHEBI:58210"/>
    </ligand>
</feature>
<evidence type="ECO:0000313" key="13">
    <source>
        <dbReference type="Proteomes" id="UP001589818"/>
    </source>
</evidence>
<dbReference type="EC" id="4.2.3.5" evidence="3 11"/>
<dbReference type="PANTHER" id="PTHR21085">
    <property type="entry name" value="CHORISMATE SYNTHASE"/>
    <property type="match status" value="1"/>
</dbReference>
<dbReference type="CDD" id="cd07304">
    <property type="entry name" value="Chorismate_synthase"/>
    <property type="match status" value="1"/>
</dbReference>
<keyword evidence="8 11" id="KW-0521">NADP</keyword>
<evidence type="ECO:0000256" key="2">
    <source>
        <dbReference type="ARBA" id="ARBA00008014"/>
    </source>
</evidence>
<evidence type="ECO:0000256" key="1">
    <source>
        <dbReference type="ARBA" id="ARBA00005044"/>
    </source>
</evidence>
<evidence type="ECO:0000256" key="9">
    <source>
        <dbReference type="ARBA" id="ARBA00023141"/>
    </source>
</evidence>
<comment type="function">
    <text evidence="11">Catalyzes the anti-1,4-elimination of the C-3 phosphate and the C-6 proR hydrogen from 5-enolpyruvylshikimate-3-phosphate (EPSP) to yield chorismate, which is the branch point compound that serves as the starting substrate for the three terminal pathways of aromatic amino acid biosynthesis. This reaction introduces a second double bond into the aromatic ring system.</text>
</comment>
<dbReference type="NCBIfam" id="NF003793">
    <property type="entry name" value="PRK05382.1"/>
    <property type="match status" value="1"/>
</dbReference>
<comment type="pathway">
    <text evidence="1 11">Metabolic intermediate biosynthesis; chorismate biosynthesis; chorismate from D-erythrose 4-phosphate and phosphoenolpyruvate: step 7/7.</text>
</comment>
<keyword evidence="6 11" id="KW-0288">FMN</keyword>
<reference evidence="12 13" key="1">
    <citation type="submission" date="2024-09" db="EMBL/GenBank/DDBJ databases">
        <authorList>
            <person name="Sun Q."/>
            <person name="Mori K."/>
        </authorList>
    </citation>
    <scope>NUCLEOTIDE SEQUENCE [LARGE SCALE GENOMIC DNA]</scope>
    <source>
        <strain evidence="12 13">CCM 4839</strain>
    </source>
</reference>